<comment type="caution">
    <text evidence="3">The sequence shown here is derived from an EMBL/GenBank/DDBJ whole genome shotgun (WGS) entry which is preliminary data.</text>
</comment>
<keyword evidence="4" id="KW-1185">Reference proteome</keyword>
<keyword evidence="2" id="KW-0732">Signal</keyword>
<organism evidence="3 4">
    <name type="scientific">Apiospora hydei</name>
    <dbReference type="NCBI Taxonomy" id="1337664"/>
    <lineage>
        <taxon>Eukaryota</taxon>
        <taxon>Fungi</taxon>
        <taxon>Dikarya</taxon>
        <taxon>Ascomycota</taxon>
        <taxon>Pezizomycotina</taxon>
        <taxon>Sordariomycetes</taxon>
        <taxon>Xylariomycetidae</taxon>
        <taxon>Amphisphaeriales</taxon>
        <taxon>Apiosporaceae</taxon>
        <taxon>Apiospora</taxon>
    </lineage>
</organism>
<evidence type="ECO:0000313" key="4">
    <source>
        <dbReference type="Proteomes" id="UP001433268"/>
    </source>
</evidence>
<evidence type="ECO:0000256" key="1">
    <source>
        <dbReference type="SAM" id="MobiDB-lite"/>
    </source>
</evidence>
<gene>
    <name evidence="3" type="ORF">PG997_009731</name>
</gene>
<keyword evidence="3" id="KW-0489">Methyltransferase</keyword>
<dbReference type="Gene3D" id="3.40.50.150">
    <property type="entry name" value="Vaccinia Virus protein VP39"/>
    <property type="match status" value="1"/>
</dbReference>
<feature type="compositionally biased region" description="Low complexity" evidence="1">
    <location>
        <begin position="40"/>
        <end position="50"/>
    </location>
</feature>
<feature type="chain" id="PRO_5046733843" evidence="2">
    <location>
        <begin position="26"/>
        <end position="311"/>
    </location>
</feature>
<evidence type="ECO:0000256" key="2">
    <source>
        <dbReference type="SAM" id="SignalP"/>
    </source>
</evidence>
<evidence type="ECO:0000313" key="3">
    <source>
        <dbReference type="EMBL" id="KAK8075068.1"/>
    </source>
</evidence>
<accession>A0ABR1VUZ6</accession>
<dbReference type="GO" id="GO:0032259">
    <property type="term" value="P:methylation"/>
    <property type="evidence" value="ECO:0007669"/>
    <property type="project" value="UniProtKB-KW"/>
</dbReference>
<dbReference type="EMBL" id="JAQQWN010000007">
    <property type="protein sequence ID" value="KAK8075068.1"/>
    <property type="molecule type" value="Genomic_DNA"/>
</dbReference>
<proteinExistence type="predicted"/>
<dbReference type="GeneID" id="92047106"/>
<dbReference type="InterPro" id="IPR029063">
    <property type="entry name" value="SAM-dependent_MTases_sf"/>
</dbReference>
<keyword evidence="3" id="KW-0808">Transferase</keyword>
<dbReference type="GO" id="GO:0008168">
    <property type="term" value="F:methyltransferase activity"/>
    <property type="evidence" value="ECO:0007669"/>
    <property type="project" value="UniProtKB-KW"/>
</dbReference>
<feature type="signal peptide" evidence="2">
    <location>
        <begin position="1"/>
        <end position="25"/>
    </location>
</feature>
<sequence length="311" mass="34350">MAASRVHYILLAAASILLFIGIAHQHDQVRETLNNAWHKGTGAASTSGGSKIDPSVNLEPEGHGAAVPSPPQAAASTAVTRIVSKAAYSPLGLSNAPSFHEIALKYGTDKVTTHQYWFMYDKYFPAIRDKKLKMLEIGLGCDMNYGPGKSYYTWLEYFPHVDLYYMEYDGACAEKWSAETTGATIYAGDQADKVFLQKFIDETGGDFDIIIDDGGHTMNQQQVSLEVLWKIVKPGGMYFIEDLQTSFMDSYGGDGQGGKDPNKHTMSKVIYELIDDKLQGDGTRHAMSAEMRSIECMREVCLFHKKEAGTL</sequence>
<feature type="region of interest" description="Disordered" evidence="1">
    <location>
        <begin position="39"/>
        <end position="71"/>
    </location>
</feature>
<dbReference type="SUPFAM" id="SSF53335">
    <property type="entry name" value="S-adenosyl-L-methionine-dependent methyltransferases"/>
    <property type="match status" value="1"/>
</dbReference>
<dbReference type="Proteomes" id="UP001433268">
    <property type="component" value="Unassembled WGS sequence"/>
</dbReference>
<protein>
    <submittedName>
        <fullName evidence="3">Methyltransferase domain-containing protein</fullName>
    </submittedName>
</protein>
<name>A0ABR1VUZ6_9PEZI</name>
<reference evidence="3 4" key="1">
    <citation type="submission" date="2023-01" db="EMBL/GenBank/DDBJ databases">
        <title>Analysis of 21 Apiospora genomes using comparative genomics revels a genus with tremendous synthesis potential of carbohydrate active enzymes and secondary metabolites.</title>
        <authorList>
            <person name="Sorensen T."/>
        </authorList>
    </citation>
    <scope>NUCLEOTIDE SEQUENCE [LARGE SCALE GENOMIC DNA]</scope>
    <source>
        <strain evidence="3 4">CBS 114990</strain>
    </source>
</reference>
<dbReference type="RefSeq" id="XP_066666008.1">
    <property type="nucleotide sequence ID" value="XM_066814046.1"/>
</dbReference>